<evidence type="ECO:0000259" key="2">
    <source>
        <dbReference type="Pfam" id="PF07290"/>
    </source>
</evidence>
<keyword evidence="1" id="KW-0812">Transmembrane</keyword>
<evidence type="ECO:0000313" key="5">
    <source>
        <dbReference type="Proteomes" id="UP001597295"/>
    </source>
</evidence>
<proteinExistence type="predicted"/>
<protein>
    <submittedName>
        <fullName evidence="4">OB-fold-containig protein</fullName>
    </submittedName>
</protein>
<gene>
    <name evidence="4" type="ORF">ACFSM5_02880</name>
</gene>
<dbReference type="Proteomes" id="UP001597295">
    <property type="component" value="Unassembled WGS sequence"/>
</dbReference>
<dbReference type="InterPro" id="IPR048376">
    <property type="entry name" value="YqiJ_N"/>
</dbReference>
<keyword evidence="1" id="KW-0472">Membrane</keyword>
<feature type="transmembrane region" description="Helical" evidence="1">
    <location>
        <begin position="12"/>
        <end position="34"/>
    </location>
</feature>
<evidence type="ECO:0000313" key="4">
    <source>
        <dbReference type="EMBL" id="MFD2261815.1"/>
    </source>
</evidence>
<feature type="transmembrane region" description="Helical" evidence="1">
    <location>
        <begin position="72"/>
        <end position="94"/>
    </location>
</feature>
<dbReference type="InterPro" id="IPR010840">
    <property type="entry name" value="YqiJ_OB"/>
</dbReference>
<keyword evidence="5" id="KW-1185">Reference proteome</keyword>
<keyword evidence="1" id="KW-1133">Transmembrane helix</keyword>
<evidence type="ECO:0000256" key="1">
    <source>
        <dbReference type="SAM" id="Phobius"/>
    </source>
</evidence>
<evidence type="ECO:0000259" key="3">
    <source>
        <dbReference type="Pfam" id="PF21001"/>
    </source>
</evidence>
<feature type="transmembrane region" description="Helical" evidence="1">
    <location>
        <begin position="100"/>
        <end position="117"/>
    </location>
</feature>
<comment type="caution">
    <text evidence="4">The sequence shown here is derived from an EMBL/GenBank/DDBJ whole genome shotgun (WGS) entry which is preliminary data.</text>
</comment>
<reference evidence="5" key="1">
    <citation type="journal article" date="2019" name="Int. J. Syst. Evol. Microbiol.">
        <title>The Global Catalogue of Microorganisms (GCM) 10K type strain sequencing project: providing services to taxonomists for standard genome sequencing and annotation.</title>
        <authorList>
            <consortium name="The Broad Institute Genomics Platform"/>
            <consortium name="The Broad Institute Genome Sequencing Center for Infectious Disease"/>
            <person name="Wu L."/>
            <person name="Ma J."/>
        </authorList>
    </citation>
    <scope>NUCLEOTIDE SEQUENCE [LARGE SCALE GENOMIC DNA]</scope>
    <source>
        <strain evidence="5">CGMCC 1.19062</strain>
    </source>
</reference>
<feature type="domain" description="Inner membrane protein YqiJ OB-fold" evidence="2">
    <location>
        <begin position="141"/>
        <end position="203"/>
    </location>
</feature>
<dbReference type="Pfam" id="PF21001">
    <property type="entry name" value="YqiJ_N"/>
    <property type="match status" value="1"/>
</dbReference>
<dbReference type="RefSeq" id="WP_379874729.1">
    <property type="nucleotide sequence ID" value="NZ_JBHUIP010000003.1"/>
</dbReference>
<dbReference type="EMBL" id="JBHUIP010000003">
    <property type="protein sequence ID" value="MFD2261815.1"/>
    <property type="molecule type" value="Genomic_DNA"/>
</dbReference>
<sequence>MPIHTLLRMLTILTAPALAPFTVAFFLMIGLLVIEVVSMLAGKSASAILDGLFEGEMDGSLFDWINPAGVPLLIYLVLLAGTFSMAGYGVQAVAQQFSGMFSPLVASLITLPVAFPLSRWASRIVGRIVPQFESYALEQDSLMGQTAEITVGPVRADHVARVKLRDRQGNWHFPKVEPMNPADVIPEGATVVIVETSGSILKVVRADFSPPVLAGASEDGRVSS</sequence>
<organism evidence="4 5">
    <name type="scientific">Lacibacterium aquatile</name>
    <dbReference type="NCBI Taxonomy" id="1168082"/>
    <lineage>
        <taxon>Bacteria</taxon>
        <taxon>Pseudomonadati</taxon>
        <taxon>Pseudomonadota</taxon>
        <taxon>Alphaproteobacteria</taxon>
        <taxon>Rhodospirillales</taxon>
        <taxon>Rhodospirillaceae</taxon>
    </lineage>
</organism>
<accession>A0ABW5DM61</accession>
<dbReference type="Pfam" id="PF07290">
    <property type="entry name" value="YqiJ_OB"/>
    <property type="match status" value="1"/>
</dbReference>
<feature type="domain" description="Inner membrane protein YqiJ N-terminal" evidence="3">
    <location>
        <begin position="20"/>
        <end position="118"/>
    </location>
</feature>
<name>A0ABW5DM61_9PROT</name>